<comment type="caution">
    <text evidence="1">The sequence shown here is derived from an EMBL/GenBank/DDBJ whole genome shotgun (WGS) entry which is preliminary data.</text>
</comment>
<accession>A0AAV3RJ80</accession>
<evidence type="ECO:0000313" key="1">
    <source>
        <dbReference type="EMBL" id="GAA0175826.1"/>
    </source>
</evidence>
<organism evidence="1 2">
    <name type="scientific">Lithospermum erythrorhizon</name>
    <name type="common">Purple gromwell</name>
    <name type="synonym">Lithospermum officinale var. erythrorhizon</name>
    <dbReference type="NCBI Taxonomy" id="34254"/>
    <lineage>
        <taxon>Eukaryota</taxon>
        <taxon>Viridiplantae</taxon>
        <taxon>Streptophyta</taxon>
        <taxon>Embryophyta</taxon>
        <taxon>Tracheophyta</taxon>
        <taxon>Spermatophyta</taxon>
        <taxon>Magnoliopsida</taxon>
        <taxon>eudicotyledons</taxon>
        <taxon>Gunneridae</taxon>
        <taxon>Pentapetalae</taxon>
        <taxon>asterids</taxon>
        <taxon>lamiids</taxon>
        <taxon>Boraginales</taxon>
        <taxon>Boraginaceae</taxon>
        <taxon>Boraginoideae</taxon>
        <taxon>Lithospermeae</taxon>
        <taxon>Lithospermum</taxon>
    </lineage>
</organism>
<dbReference type="EMBL" id="BAABME010009796">
    <property type="protein sequence ID" value="GAA0175826.1"/>
    <property type="molecule type" value="Genomic_DNA"/>
</dbReference>
<sequence length="159" mass="18893">MMKDLMSKAARAANVPYFEYRMQKIKNVLVEAYEELPKIDRKKWTRCAFRSRTNYPQLVNNWAEAFNIFIMNARDQPIITILNTIYHTIMIRIEEECERKLRWKGLVCPKVDEDLMKCEAKTFDYIVRPLGSSRYKVTSTKHGFVVDIDKKHCSCGMWQ</sequence>
<evidence type="ECO:0008006" key="3">
    <source>
        <dbReference type="Google" id="ProtNLM"/>
    </source>
</evidence>
<reference evidence="1 2" key="1">
    <citation type="submission" date="2024-01" db="EMBL/GenBank/DDBJ databases">
        <title>The complete chloroplast genome sequence of Lithospermum erythrorhizon: insights into the phylogenetic relationship among Boraginaceae species and the maternal lineages of purple gromwells.</title>
        <authorList>
            <person name="Okada T."/>
            <person name="Watanabe K."/>
        </authorList>
    </citation>
    <scope>NUCLEOTIDE SEQUENCE [LARGE SCALE GENOMIC DNA]</scope>
</reference>
<evidence type="ECO:0000313" key="2">
    <source>
        <dbReference type="Proteomes" id="UP001454036"/>
    </source>
</evidence>
<protein>
    <recommendedName>
        <fullName evidence="3">Protein FAR1-RELATED SEQUENCE</fullName>
    </recommendedName>
</protein>
<gene>
    <name evidence="1" type="ORF">LIER_28925</name>
</gene>
<proteinExistence type="predicted"/>
<dbReference type="PANTHER" id="PTHR31973">
    <property type="entry name" value="POLYPROTEIN, PUTATIVE-RELATED"/>
    <property type="match status" value="1"/>
</dbReference>
<keyword evidence="2" id="KW-1185">Reference proteome</keyword>
<name>A0AAV3RJ80_LITER</name>
<dbReference type="Proteomes" id="UP001454036">
    <property type="component" value="Unassembled WGS sequence"/>
</dbReference>
<dbReference type="AlphaFoldDB" id="A0AAV3RJ80"/>
<dbReference type="PANTHER" id="PTHR31973:SF187">
    <property type="entry name" value="MUTATOR TRANSPOSASE MUDRA PROTEIN"/>
    <property type="match status" value="1"/>
</dbReference>